<comment type="subcellular location">
    <subcellularLocation>
        <location evidence="1 8">Nucleus</location>
    </subcellularLocation>
</comment>
<feature type="binding site" evidence="9">
    <location>
        <begin position="112"/>
        <end position="115"/>
    </location>
    <ligand>
        <name>S-adenosyl-L-methionine</name>
        <dbReference type="ChEBI" id="CHEBI:59789"/>
    </ligand>
</feature>
<sequence length="351" mass="38452">MSFSGSKTLMEEGDTVLLYLGYDNIVQLQLARGRVHQTRYGAIKHEHLIGAPYGAKVDCPKGWVYPLQPTAELWTLALPHRTQILYTPDISLIVLQLHLKPGAVVVEAGTGSGSLSHALIRSVMPSGHLHTFEFHAERCAAARAEFEQHGLGDYVTARHRDVCAQGFELEHVADAVFLDLPAPWECINSAKQALRQGGRICTFSPCMEQVQRTCEELCKHGFEDLSTVECLARNFSVQSVRMAPIDFGDSQDQKGDTQASHSSKISKTDLPSSQGKADESEMETEQQDSETRTAAENVGDTLVRAETQYAQPNSKATNQSGTRSKGAEFKSAAPPNVMQGHTGFLTFASLY</sequence>
<name>A0ABD0KSK4_9CAEN</name>
<dbReference type="Proteomes" id="UP001519460">
    <property type="component" value="Unassembled WGS sequence"/>
</dbReference>
<dbReference type="EMBL" id="JACVVK020000129">
    <property type="protein sequence ID" value="KAK7490241.1"/>
    <property type="molecule type" value="Genomic_DNA"/>
</dbReference>
<protein>
    <recommendedName>
        <fullName evidence="8">tRNA (adenine(58)-N(1))-methyltransferase catalytic subunit TRMT61A</fullName>
        <ecNumber evidence="8">2.1.1.220</ecNumber>
    </recommendedName>
</protein>
<evidence type="ECO:0000256" key="8">
    <source>
        <dbReference type="PIRNR" id="PIRNR017269"/>
    </source>
</evidence>
<keyword evidence="2 8" id="KW-0489">Methyltransferase</keyword>
<comment type="function">
    <text evidence="8">Catalytic subunit of tRNA (adenine-N(1)-)-methyltransferase, which catalyzes the formation of N(1)-methyladenine at position 58 (m1A58) in initiator methionyl-tRNA.</text>
</comment>
<evidence type="ECO:0000256" key="5">
    <source>
        <dbReference type="ARBA" id="ARBA00022694"/>
    </source>
</evidence>
<evidence type="ECO:0000256" key="4">
    <source>
        <dbReference type="ARBA" id="ARBA00022691"/>
    </source>
</evidence>
<evidence type="ECO:0000313" key="13">
    <source>
        <dbReference type="Proteomes" id="UP001519460"/>
    </source>
</evidence>
<dbReference type="InterPro" id="IPR014816">
    <property type="entry name" value="tRNA_MeTrfase_Gcd14"/>
</dbReference>
<dbReference type="GO" id="GO:0031515">
    <property type="term" value="C:tRNA (m1A) methyltransferase complex"/>
    <property type="evidence" value="ECO:0007669"/>
    <property type="project" value="UniProtKB-UniRule"/>
</dbReference>
<dbReference type="EC" id="2.1.1.220" evidence="8"/>
<dbReference type="AlphaFoldDB" id="A0ABD0KSK4"/>
<comment type="catalytic activity">
    <reaction evidence="8">
        <text>adenosine(58) in tRNA + S-adenosyl-L-methionine = N(1)-methyladenosine(58) in tRNA + S-adenosyl-L-homocysteine + H(+)</text>
        <dbReference type="Rhea" id="RHEA:43152"/>
        <dbReference type="Rhea" id="RHEA-COMP:10365"/>
        <dbReference type="Rhea" id="RHEA-COMP:10366"/>
        <dbReference type="ChEBI" id="CHEBI:15378"/>
        <dbReference type="ChEBI" id="CHEBI:57856"/>
        <dbReference type="ChEBI" id="CHEBI:59789"/>
        <dbReference type="ChEBI" id="CHEBI:74411"/>
        <dbReference type="ChEBI" id="CHEBI:74491"/>
        <dbReference type="EC" id="2.1.1.220"/>
    </reaction>
</comment>
<dbReference type="FunFam" id="3.10.330.20:FF:000002">
    <property type="entry name" value="tRNA (adenine(58)-N(1))-methyltransferase catalytic subunit TRMT61A"/>
    <property type="match status" value="1"/>
</dbReference>
<keyword evidence="4 8" id="KW-0949">S-adenosyl-L-methionine</keyword>
<dbReference type="PROSITE" id="PS51620">
    <property type="entry name" value="SAM_TRM61"/>
    <property type="match status" value="1"/>
</dbReference>
<keyword evidence="6 8" id="KW-0539">Nucleus</keyword>
<dbReference type="Pfam" id="PF08704">
    <property type="entry name" value="GCD14"/>
    <property type="match status" value="1"/>
</dbReference>
<keyword evidence="13" id="KW-1185">Reference proteome</keyword>
<reference evidence="12 13" key="1">
    <citation type="journal article" date="2023" name="Sci. Data">
        <title>Genome assembly of the Korean intertidal mud-creeper Batillaria attramentaria.</title>
        <authorList>
            <person name="Patra A.K."/>
            <person name="Ho P.T."/>
            <person name="Jun S."/>
            <person name="Lee S.J."/>
            <person name="Kim Y."/>
            <person name="Won Y.J."/>
        </authorList>
    </citation>
    <scope>NUCLEOTIDE SEQUENCE [LARGE SCALE GENOMIC DNA]</scope>
    <source>
        <strain evidence="12">Wonlab-2016</strain>
    </source>
</reference>
<dbReference type="SUPFAM" id="SSF53335">
    <property type="entry name" value="S-adenosyl-L-methionine-dependent methyltransferases"/>
    <property type="match status" value="1"/>
</dbReference>
<dbReference type="GO" id="GO:0008033">
    <property type="term" value="P:tRNA processing"/>
    <property type="evidence" value="ECO:0007669"/>
    <property type="project" value="UniProtKB-KW"/>
</dbReference>
<keyword evidence="3 8" id="KW-0808">Transferase</keyword>
<dbReference type="GO" id="GO:0160107">
    <property type="term" value="F:tRNA (adenine(58)-N1)-methyltransferase activity"/>
    <property type="evidence" value="ECO:0007669"/>
    <property type="project" value="UniProtKB-EC"/>
</dbReference>
<evidence type="ECO:0000256" key="7">
    <source>
        <dbReference type="ARBA" id="ARBA00048481"/>
    </source>
</evidence>
<comment type="caution">
    <text evidence="12">The sequence shown here is derived from an EMBL/GenBank/DDBJ whole genome shotgun (WGS) entry which is preliminary data.</text>
</comment>
<evidence type="ECO:0000256" key="10">
    <source>
        <dbReference type="SAM" id="MobiDB-lite"/>
    </source>
</evidence>
<dbReference type="PIRSF" id="PIRSF017269">
    <property type="entry name" value="GCD14"/>
    <property type="match status" value="1"/>
</dbReference>
<organism evidence="12 13">
    <name type="scientific">Batillaria attramentaria</name>
    <dbReference type="NCBI Taxonomy" id="370345"/>
    <lineage>
        <taxon>Eukaryota</taxon>
        <taxon>Metazoa</taxon>
        <taxon>Spiralia</taxon>
        <taxon>Lophotrochozoa</taxon>
        <taxon>Mollusca</taxon>
        <taxon>Gastropoda</taxon>
        <taxon>Caenogastropoda</taxon>
        <taxon>Sorbeoconcha</taxon>
        <taxon>Cerithioidea</taxon>
        <taxon>Batillariidae</taxon>
        <taxon>Batillaria</taxon>
    </lineage>
</organism>
<evidence type="ECO:0000259" key="11">
    <source>
        <dbReference type="Pfam" id="PF08704"/>
    </source>
</evidence>
<dbReference type="PANTHER" id="PTHR12133:SF2">
    <property type="entry name" value="TRNA (ADENINE(58)-N(1))-METHYLTRANSFERASE CATALYTIC SUBUNIT TRMT61A"/>
    <property type="match status" value="1"/>
</dbReference>
<feature type="binding site" evidence="9">
    <location>
        <position position="179"/>
    </location>
    <ligand>
        <name>S-adenosyl-L-methionine</name>
        <dbReference type="ChEBI" id="CHEBI:59789"/>
    </ligand>
</feature>
<dbReference type="InterPro" id="IPR049470">
    <property type="entry name" value="TRM61_C"/>
</dbReference>
<comment type="catalytic activity">
    <reaction evidence="7">
        <text>an adenosine in mRNA + S-adenosyl-L-methionine = an N(1)-methyladenosine in mRNA + S-adenosyl-L-homocysteine + H(+)</text>
        <dbReference type="Rhea" id="RHEA:55392"/>
        <dbReference type="Rhea" id="RHEA-COMP:12414"/>
        <dbReference type="Rhea" id="RHEA-COMP:12415"/>
        <dbReference type="ChEBI" id="CHEBI:15378"/>
        <dbReference type="ChEBI" id="CHEBI:57856"/>
        <dbReference type="ChEBI" id="CHEBI:59789"/>
        <dbReference type="ChEBI" id="CHEBI:74411"/>
        <dbReference type="ChEBI" id="CHEBI:74491"/>
    </reaction>
</comment>
<evidence type="ECO:0000313" key="12">
    <source>
        <dbReference type="EMBL" id="KAK7490241.1"/>
    </source>
</evidence>
<feature type="region of interest" description="Disordered" evidence="10">
    <location>
        <begin position="246"/>
        <end position="342"/>
    </location>
</feature>
<dbReference type="InterPro" id="IPR029063">
    <property type="entry name" value="SAM-dependent_MTases_sf"/>
</dbReference>
<feature type="compositionally biased region" description="Polar residues" evidence="10">
    <location>
        <begin position="308"/>
        <end position="323"/>
    </location>
</feature>
<feature type="binding site" evidence="9">
    <location>
        <position position="133"/>
    </location>
    <ligand>
        <name>S-adenosyl-L-methionine</name>
        <dbReference type="ChEBI" id="CHEBI:59789"/>
    </ligand>
</feature>
<gene>
    <name evidence="12" type="ORF">BaRGS_00018586</name>
</gene>
<comment type="similarity">
    <text evidence="8">Belongs to the class I-like SAM-binding methyltransferase superfamily. TRM61 family.</text>
</comment>
<dbReference type="Gene3D" id="3.10.330.20">
    <property type="match status" value="1"/>
</dbReference>
<evidence type="ECO:0000256" key="2">
    <source>
        <dbReference type="ARBA" id="ARBA00022603"/>
    </source>
</evidence>
<dbReference type="FunFam" id="3.40.50.150:FF:000247">
    <property type="entry name" value="tRNA (adenine(58)-N(1))-methyltransferase catalytic subunit TRM61"/>
    <property type="match status" value="1"/>
</dbReference>
<proteinExistence type="inferred from homology"/>
<feature type="domain" description="tRNA (adenine(58)-N(1))-methyltransferase catalytic subunit TRM61 C-terminal" evidence="11">
    <location>
        <begin position="62"/>
        <end position="349"/>
    </location>
</feature>
<keyword evidence="5 8" id="KW-0819">tRNA processing</keyword>
<dbReference type="GO" id="GO:0005634">
    <property type="term" value="C:nucleus"/>
    <property type="evidence" value="ECO:0007669"/>
    <property type="project" value="UniProtKB-SubCell"/>
</dbReference>
<feature type="compositionally biased region" description="Polar residues" evidence="10">
    <location>
        <begin position="256"/>
        <end position="275"/>
    </location>
</feature>
<evidence type="ECO:0000256" key="9">
    <source>
        <dbReference type="PIRSR" id="PIRSR017269-1"/>
    </source>
</evidence>
<dbReference type="PANTHER" id="PTHR12133">
    <property type="entry name" value="TRNA (ADENINE(58)-N(1))-METHYLTRANSFERASE"/>
    <property type="match status" value="1"/>
</dbReference>
<dbReference type="GO" id="GO:0032259">
    <property type="term" value="P:methylation"/>
    <property type="evidence" value="ECO:0007669"/>
    <property type="project" value="UniProtKB-KW"/>
</dbReference>
<evidence type="ECO:0000256" key="1">
    <source>
        <dbReference type="ARBA" id="ARBA00004123"/>
    </source>
</evidence>
<evidence type="ECO:0000256" key="3">
    <source>
        <dbReference type="ARBA" id="ARBA00022679"/>
    </source>
</evidence>
<evidence type="ECO:0000256" key="6">
    <source>
        <dbReference type="ARBA" id="ARBA00023242"/>
    </source>
</evidence>
<dbReference type="Gene3D" id="3.40.50.150">
    <property type="entry name" value="Vaccinia Virus protein VP39"/>
    <property type="match status" value="1"/>
</dbReference>
<accession>A0ABD0KSK4</accession>